<keyword evidence="3" id="KW-1185">Reference proteome</keyword>
<feature type="transmembrane region" description="Helical" evidence="1">
    <location>
        <begin position="64"/>
        <end position="86"/>
    </location>
</feature>
<name>A0A1Q3ERV7_LENED</name>
<accession>A0A1Q3ERV7</accession>
<dbReference type="Proteomes" id="UP000188533">
    <property type="component" value="Unassembled WGS sequence"/>
</dbReference>
<feature type="transmembrane region" description="Helical" evidence="1">
    <location>
        <begin position="21"/>
        <end position="39"/>
    </location>
</feature>
<keyword evidence="1" id="KW-0472">Membrane</keyword>
<sequence length="206" mass="23782">MYESRVVGWNRTRKYSSRDKAYVSFFVTSATQQMLSSNLNMTRDSVGFPSVDVLNHYSHRFPPFMWWLTVECTMLTAPIFIISSVFKLFVWRGEHLAGLEDYPLNNLKFLIDVDNSEVLYLHAQDVTASGQGRHYQSSPCGLLPSMILNLEKKGLLFRGSIKNEGSDLIVFQRSWNIFAEFSLWNNSEFLQTTLECNFRSQTGYSI</sequence>
<gene>
    <name evidence="2" type="ORF">LENED_012157</name>
</gene>
<keyword evidence="1" id="KW-1133">Transmembrane helix</keyword>
<keyword evidence="1" id="KW-0812">Transmembrane</keyword>
<dbReference type="EMBL" id="BDGU01001454">
    <property type="protein sequence ID" value="GAW09939.1"/>
    <property type="molecule type" value="Genomic_DNA"/>
</dbReference>
<comment type="caution">
    <text evidence="2">The sequence shown here is derived from an EMBL/GenBank/DDBJ whole genome shotgun (WGS) entry which is preliminary data.</text>
</comment>
<evidence type="ECO:0000313" key="2">
    <source>
        <dbReference type="EMBL" id="GAW09939.1"/>
    </source>
</evidence>
<reference evidence="2 3" key="1">
    <citation type="submission" date="2016-08" db="EMBL/GenBank/DDBJ databases">
        <authorList>
            <consortium name="Lentinula edodes genome sequencing consortium"/>
            <person name="Sakamoto Y."/>
            <person name="Nakade K."/>
            <person name="Sato S."/>
            <person name="Yoshida Y."/>
            <person name="Miyazaki K."/>
            <person name="Natsume S."/>
            <person name="Konno N."/>
        </authorList>
    </citation>
    <scope>NUCLEOTIDE SEQUENCE [LARGE SCALE GENOMIC DNA]</scope>
    <source>
        <strain evidence="2 3">NBRC 111202</strain>
    </source>
</reference>
<reference evidence="2 3" key="2">
    <citation type="submission" date="2017-02" db="EMBL/GenBank/DDBJ databases">
        <title>A genome survey and senescence transcriptome analysis in Lentinula edodes.</title>
        <authorList>
            <person name="Sakamoto Y."/>
            <person name="Nakade K."/>
            <person name="Sato S."/>
            <person name="Yoshida Y."/>
            <person name="Miyazaki K."/>
            <person name="Natsume S."/>
            <person name="Konno N."/>
        </authorList>
    </citation>
    <scope>NUCLEOTIDE SEQUENCE [LARGE SCALE GENOMIC DNA]</scope>
    <source>
        <strain evidence="2 3">NBRC 111202</strain>
    </source>
</reference>
<evidence type="ECO:0000256" key="1">
    <source>
        <dbReference type="SAM" id="Phobius"/>
    </source>
</evidence>
<organism evidence="2 3">
    <name type="scientific">Lentinula edodes</name>
    <name type="common">Shiitake mushroom</name>
    <name type="synonym">Lentinus edodes</name>
    <dbReference type="NCBI Taxonomy" id="5353"/>
    <lineage>
        <taxon>Eukaryota</taxon>
        <taxon>Fungi</taxon>
        <taxon>Dikarya</taxon>
        <taxon>Basidiomycota</taxon>
        <taxon>Agaricomycotina</taxon>
        <taxon>Agaricomycetes</taxon>
        <taxon>Agaricomycetidae</taxon>
        <taxon>Agaricales</taxon>
        <taxon>Marasmiineae</taxon>
        <taxon>Omphalotaceae</taxon>
        <taxon>Lentinula</taxon>
    </lineage>
</organism>
<dbReference type="AlphaFoldDB" id="A0A1Q3ERV7"/>
<protein>
    <submittedName>
        <fullName evidence="2">Uncharacterized protein</fullName>
    </submittedName>
</protein>
<evidence type="ECO:0000313" key="3">
    <source>
        <dbReference type="Proteomes" id="UP000188533"/>
    </source>
</evidence>
<proteinExistence type="predicted"/>